<sequence>MLSFLFLTGGQLIIPSFLPPVASAFCCFLMKIRFSLLQSLLSSEKTSSSSLKLVVTLEEVGVFFYCFKGSVSLEGFRGWIASNWVSTKKFPIVSSRPIGSSAFVTIFESGEDRDKALESRVATVRSTLLVHYPWSPQVDDPRFTPSENPLPSKFCSTWAKDLLPEVFGTIAPVLRISPAAKALSVENPHATVLWDPSRPRPKSIALEIEGEGEYARSCKLKLLVKFPDIEEPTVPSNHDSQQTKPWGETRKTTFSGVSNSTTAASNGSSASLASPQAFSMEKTSSKSHSHSSPAASPNSADTSSANGALVPFNNGSFFHPLLAFAPSAFPAAPTITEITEDPVSPRPPQAQVPWADSPSVSKESLRAVLASRRRCRSAIHFMR</sequence>
<feature type="compositionally biased region" description="Polar residues" evidence="1">
    <location>
        <begin position="234"/>
        <end position="244"/>
    </location>
</feature>
<dbReference type="AlphaFoldDB" id="A0ABD3GA27"/>
<proteinExistence type="predicted"/>
<keyword evidence="3" id="KW-1185">Reference proteome</keyword>
<organism evidence="2 3">
    <name type="scientific">Riccia sorocarpa</name>
    <dbReference type="NCBI Taxonomy" id="122646"/>
    <lineage>
        <taxon>Eukaryota</taxon>
        <taxon>Viridiplantae</taxon>
        <taxon>Streptophyta</taxon>
        <taxon>Embryophyta</taxon>
        <taxon>Marchantiophyta</taxon>
        <taxon>Marchantiopsida</taxon>
        <taxon>Marchantiidae</taxon>
        <taxon>Marchantiales</taxon>
        <taxon>Ricciaceae</taxon>
        <taxon>Riccia</taxon>
    </lineage>
</organism>
<feature type="compositionally biased region" description="Low complexity" evidence="1">
    <location>
        <begin position="258"/>
        <end position="274"/>
    </location>
</feature>
<evidence type="ECO:0000313" key="3">
    <source>
        <dbReference type="Proteomes" id="UP001633002"/>
    </source>
</evidence>
<feature type="compositionally biased region" description="Low complexity" evidence="1">
    <location>
        <begin position="290"/>
        <end position="303"/>
    </location>
</feature>
<reference evidence="2 3" key="1">
    <citation type="submission" date="2024-09" db="EMBL/GenBank/DDBJ databases">
        <title>Chromosome-scale assembly of Riccia sorocarpa.</title>
        <authorList>
            <person name="Paukszto L."/>
        </authorList>
    </citation>
    <scope>NUCLEOTIDE SEQUENCE [LARGE SCALE GENOMIC DNA]</scope>
    <source>
        <strain evidence="2">LP-2024</strain>
        <tissue evidence="2">Aerial parts of the thallus</tissue>
    </source>
</reference>
<comment type="caution">
    <text evidence="2">The sequence shown here is derived from an EMBL/GenBank/DDBJ whole genome shotgun (WGS) entry which is preliminary data.</text>
</comment>
<dbReference type="EMBL" id="JBJQOH010000008">
    <property type="protein sequence ID" value="KAL3675516.1"/>
    <property type="molecule type" value="Genomic_DNA"/>
</dbReference>
<dbReference type="Proteomes" id="UP001633002">
    <property type="component" value="Unassembled WGS sequence"/>
</dbReference>
<gene>
    <name evidence="2" type="ORF">R1sor_025464</name>
</gene>
<feature type="region of interest" description="Disordered" evidence="1">
    <location>
        <begin position="230"/>
        <end position="303"/>
    </location>
</feature>
<evidence type="ECO:0000256" key="1">
    <source>
        <dbReference type="SAM" id="MobiDB-lite"/>
    </source>
</evidence>
<protein>
    <submittedName>
        <fullName evidence="2">Uncharacterized protein</fullName>
    </submittedName>
</protein>
<feature type="region of interest" description="Disordered" evidence="1">
    <location>
        <begin position="339"/>
        <end position="358"/>
    </location>
</feature>
<name>A0ABD3GA27_9MARC</name>
<evidence type="ECO:0000313" key="2">
    <source>
        <dbReference type="EMBL" id="KAL3675516.1"/>
    </source>
</evidence>
<accession>A0ABD3GA27</accession>